<evidence type="ECO:0000313" key="3">
    <source>
        <dbReference type="Proteomes" id="UP000555564"/>
    </source>
</evidence>
<proteinExistence type="predicted"/>
<evidence type="ECO:0000256" key="1">
    <source>
        <dbReference type="ARBA" id="ARBA00022729"/>
    </source>
</evidence>
<dbReference type="InterPro" id="IPR050966">
    <property type="entry name" value="Glutamyl_endopeptidase"/>
</dbReference>
<gene>
    <name evidence="2" type="ORF">BJ992_005500</name>
</gene>
<dbReference type="EMBL" id="JACHIU010000001">
    <property type="protein sequence ID" value="MBB6476069.1"/>
    <property type="molecule type" value="Genomic_DNA"/>
</dbReference>
<dbReference type="RefSeq" id="WP_184985849.1">
    <property type="nucleotide sequence ID" value="NZ_BAAALO010000039.1"/>
</dbReference>
<dbReference type="InterPro" id="IPR043504">
    <property type="entry name" value="Peptidase_S1_PA_chymotrypsin"/>
</dbReference>
<dbReference type="AlphaFoldDB" id="A0A7X0IIX7"/>
<accession>A0A7X0IIX7</accession>
<dbReference type="PANTHER" id="PTHR15462">
    <property type="entry name" value="SERINE PROTEASE"/>
    <property type="match status" value="1"/>
</dbReference>
<comment type="caution">
    <text evidence="2">The sequence shown here is derived from an EMBL/GenBank/DDBJ whole genome shotgun (WGS) entry which is preliminary data.</text>
</comment>
<dbReference type="Gene3D" id="2.40.10.10">
    <property type="entry name" value="Trypsin-like serine proteases"/>
    <property type="match status" value="2"/>
</dbReference>
<sequence>MNSRAKRLILPLGGVVITTGMIGATLITPAQAEVKPSPRKSGTLVSSNGAKAIAGSWTPSKLKAAKNYLEDSTHSGNLKKSTQKASADGKAGAVAPIGAGGKTAGTSKNVNLPTNVGRVFFQVDGKPYWCSGTSVQSKYRNLVATAGHCVYDTDKNDFVDNWVFIPGYYKGKAPWGMYVGAKVNLHHDFSVYEDYDYDYAFVNVYNGVKQTGDKVVNKETFDKYTGPKWAKDVEISESEYQKCYDEHGGETADCWSKVTGSEVVLPWGTAGGEKVLKEVTKEEFDKAPAWNAKVNYSKAPAKTSTEIVDEATYKAYKGPGYKKIVDSAYTITHYYVKYWVKKSSTKKYYKTVFYIKELADAGRLGDNVGGQGFTWNRSTKAKQFAFGYPTAAHLDGNKAYTGETMKWCYGQTSPAPAVSKFKAEEQIGIKCAFTPGATGGPFLIEYKSAKRTGYLNGVVSLTLDTDGNQRYDRITTPYFNGDTYGIYKYAANLYTGKLSTSAR</sequence>
<dbReference type="InterPro" id="IPR009003">
    <property type="entry name" value="Peptidase_S1_PA"/>
</dbReference>
<name>A0A7X0IIX7_9ACTN</name>
<dbReference type="Proteomes" id="UP000555564">
    <property type="component" value="Unassembled WGS sequence"/>
</dbReference>
<dbReference type="SUPFAM" id="SSF50494">
    <property type="entry name" value="Trypsin-like serine proteases"/>
    <property type="match status" value="1"/>
</dbReference>
<keyword evidence="1" id="KW-0732">Signal</keyword>
<evidence type="ECO:0000313" key="2">
    <source>
        <dbReference type="EMBL" id="MBB6476069.1"/>
    </source>
</evidence>
<organism evidence="2 3">
    <name type="scientific">Sphaerisporangium rubeum</name>
    <dbReference type="NCBI Taxonomy" id="321317"/>
    <lineage>
        <taxon>Bacteria</taxon>
        <taxon>Bacillati</taxon>
        <taxon>Actinomycetota</taxon>
        <taxon>Actinomycetes</taxon>
        <taxon>Streptosporangiales</taxon>
        <taxon>Streptosporangiaceae</taxon>
        <taxon>Sphaerisporangium</taxon>
    </lineage>
</organism>
<evidence type="ECO:0008006" key="4">
    <source>
        <dbReference type="Google" id="ProtNLM"/>
    </source>
</evidence>
<keyword evidence="3" id="KW-1185">Reference proteome</keyword>
<protein>
    <recommendedName>
        <fullName evidence="4">Serine protease</fullName>
    </recommendedName>
</protein>
<reference evidence="2 3" key="1">
    <citation type="submission" date="2020-08" db="EMBL/GenBank/DDBJ databases">
        <title>Sequencing the genomes of 1000 actinobacteria strains.</title>
        <authorList>
            <person name="Klenk H.-P."/>
        </authorList>
    </citation>
    <scope>NUCLEOTIDE SEQUENCE [LARGE SCALE GENOMIC DNA]</scope>
    <source>
        <strain evidence="2 3">DSM 44936</strain>
    </source>
</reference>